<keyword evidence="3 10" id="KW-0963">Cytoplasm</keyword>
<dbReference type="Pfam" id="PF18826">
    <property type="entry name" value="bVLRF1"/>
    <property type="match status" value="1"/>
</dbReference>
<feature type="region of interest" description="Disordered" evidence="11">
    <location>
        <begin position="254"/>
        <end position="276"/>
    </location>
</feature>
<sequence>FQQDETLVYDLSDRVLRSLQLMHFDSSTTEEVLPQQKLTSEALSHIDSQSSNKNQHEVKDKDYYKSDLHRFNLKRDLKGLPRLTEEEFEELAGDLDESISGSDSSDSEEEGEGERKDIYAYKKDKLDTIFEKNIKQLEDLKLQESDRVVSHLATRSPYILFKSDLLDQDQCFGVYKSLFSIKELEEPIEALKSWKSKSSSGKSALLMIGGGHFAGAIINHKPKSTKGNAIKPGESILEQGVDIVAHKSFHRYTTRRKQGGAQSASDNARGKANSAGSSLRRYNEVALQNEVRELLQSWKKELDECDSIFIRANGSSNRNIIVGYERAVLRNDDERIRSFPFTTKRATTSELKRAWVNLTYLNITSRPKVDEKKLKQKQQQEQIQQSRIQKEKELKEISPEEKHTAELVGYLKKSRGPVLITYLKKHKLSPNFQLKPESEYFNTPTLLHFAAAHGVKNLISILIKTAKADPTITNNNGKTPFDLSANKQTRQSFQITRFDLGEDSIDWEKAHVGKAISREDVEKQEADEKKKEEENKQKLIKEELTKKEENIAASKENKRLGGVNLSEANLNSLSDEQKMRLMREQRARAAEARFKQQQLK</sequence>
<dbReference type="STRING" id="683960.A0A1E3NXJ6"/>
<dbReference type="PANTHER" id="PTHR16036:SF2">
    <property type="entry name" value="TRNA ENDONUCLEASE ANKZF1"/>
    <property type="match status" value="1"/>
</dbReference>
<evidence type="ECO:0000256" key="6">
    <source>
        <dbReference type="ARBA" id="ARBA00022759"/>
    </source>
</evidence>
<feature type="region of interest" description="Disordered" evidence="11">
    <location>
        <begin position="94"/>
        <end position="116"/>
    </location>
</feature>
<dbReference type="GO" id="GO:0005737">
    <property type="term" value="C:cytoplasm"/>
    <property type="evidence" value="ECO:0007669"/>
    <property type="project" value="UniProtKB-SubCell"/>
</dbReference>
<evidence type="ECO:0000256" key="5">
    <source>
        <dbReference type="ARBA" id="ARBA00022737"/>
    </source>
</evidence>
<evidence type="ECO:0000256" key="2">
    <source>
        <dbReference type="ARBA" id="ARBA00009262"/>
    </source>
</evidence>
<feature type="domain" description="VLRF1" evidence="12">
    <location>
        <begin position="199"/>
        <end position="361"/>
    </location>
</feature>
<dbReference type="InterPro" id="IPR036770">
    <property type="entry name" value="Ankyrin_rpt-contain_sf"/>
</dbReference>
<dbReference type="OrthoDB" id="429841at2759"/>
<keyword evidence="9" id="KW-0175">Coiled coil</keyword>
<evidence type="ECO:0000256" key="11">
    <source>
        <dbReference type="SAM" id="MobiDB-lite"/>
    </source>
</evidence>
<evidence type="ECO:0000256" key="10">
    <source>
        <dbReference type="PROSITE-ProRule" id="PRU01389"/>
    </source>
</evidence>
<dbReference type="GO" id="GO:0036503">
    <property type="term" value="P:ERAD pathway"/>
    <property type="evidence" value="ECO:0007669"/>
    <property type="project" value="TreeGrafter"/>
</dbReference>
<keyword evidence="5" id="KW-0677">Repeat</keyword>
<dbReference type="RefSeq" id="XP_019037118.1">
    <property type="nucleotide sequence ID" value="XM_019180729.2"/>
</dbReference>
<evidence type="ECO:0000313" key="14">
    <source>
        <dbReference type="Proteomes" id="UP000094112"/>
    </source>
</evidence>
<dbReference type="InterPro" id="IPR047139">
    <property type="entry name" value="ANKZ1/VMS1"/>
</dbReference>
<evidence type="ECO:0000256" key="3">
    <source>
        <dbReference type="ARBA" id="ARBA00022490"/>
    </source>
</evidence>
<organism evidence="13 14">
    <name type="scientific">Wickerhamomyces anomalus (strain ATCC 58044 / CBS 1984 / NCYC 433 / NRRL Y-366-8)</name>
    <name type="common">Yeast</name>
    <name type="synonym">Hansenula anomala</name>
    <dbReference type="NCBI Taxonomy" id="683960"/>
    <lineage>
        <taxon>Eukaryota</taxon>
        <taxon>Fungi</taxon>
        <taxon>Dikarya</taxon>
        <taxon>Ascomycota</taxon>
        <taxon>Saccharomycotina</taxon>
        <taxon>Saccharomycetes</taxon>
        <taxon>Phaffomycetales</taxon>
        <taxon>Wickerhamomycetaceae</taxon>
        <taxon>Wickerhamomyces</taxon>
    </lineage>
</organism>
<feature type="active site" evidence="10">
    <location>
        <position position="262"/>
    </location>
</feature>
<dbReference type="PROSITE" id="PS52044">
    <property type="entry name" value="VLRF1"/>
    <property type="match status" value="1"/>
</dbReference>
<evidence type="ECO:0000256" key="8">
    <source>
        <dbReference type="ARBA" id="ARBA00023043"/>
    </source>
</evidence>
<dbReference type="EMBL" id="KV454212">
    <property type="protein sequence ID" value="ODQ57911.1"/>
    <property type="molecule type" value="Genomic_DNA"/>
</dbReference>
<dbReference type="GeneID" id="30197975"/>
<feature type="non-terminal residue" evidence="13">
    <location>
        <position position="600"/>
    </location>
</feature>
<evidence type="ECO:0000256" key="9">
    <source>
        <dbReference type="ARBA" id="ARBA00023054"/>
    </source>
</evidence>
<dbReference type="GO" id="GO:0004519">
    <property type="term" value="F:endonuclease activity"/>
    <property type="evidence" value="ECO:0007669"/>
    <property type="project" value="UniProtKB-KW"/>
</dbReference>
<feature type="non-terminal residue" evidence="13">
    <location>
        <position position="1"/>
    </location>
</feature>
<evidence type="ECO:0000259" key="12">
    <source>
        <dbReference type="PROSITE" id="PS52044"/>
    </source>
</evidence>
<dbReference type="GO" id="GO:0016787">
    <property type="term" value="F:hydrolase activity"/>
    <property type="evidence" value="ECO:0007669"/>
    <property type="project" value="UniProtKB-KW"/>
</dbReference>
<evidence type="ECO:0000256" key="4">
    <source>
        <dbReference type="ARBA" id="ARBA00022722"/>
    </source>
</evidence>
<feature type="compositionally biased region" description="Low complexity" evidence="11">
    <location>
        <begin position="377"/>
        <end position="387"/>
    </location>
</feature>
<keyword evidence="14" id="KW-1185">Reference proteome</keyword>
<dbReference type="PANTHER" id="PTHR16036">
    <property type="entry name" value="ANKYRIN REPEAT AND ZINC FINGER DOMAIN-CONTAINING PROTEIN 1"/>
    <property type="match status" value="1"/>
</dbReference>
<protein>
    <recommendedName>
        <fullName evidence="12">VLRF1 domain-containing protein</fullName>
    </recommendedName>
</protein>
<comment type="similarity">
    <text evidence="2 10">Belongs to the ANKZF1/VMS1 family.</text>
</comment>
<dbReference type="Gene3D" id="1.25.40.20">
    <property type="entry name" value="Ankyrin repeat-containing domain"/>
    <property type="match status" value="1"/>
</dbReference>
<keyword evidence="8" id="KW-0040">ANK repeat</keyword>
<keyword evidence="4 10" id="KW-0540">Nuclease</keyword>
<feature type="region of interest" description="Disordered" evidence="11">
    <location>
        <begin position="369"/>
        <end position="396"/>
    </location>
</feature>
<dbReference type="AlphaFoldDB" id="A0A1E3NXJ6"/>
<name>A0A1E3NXJ6_WICAA</name>
<evidence type="ECO:0000256" key="1">
    <source>
        <dbReference type="ARBA" id="ARBA00004496"/>
    </source>
</evidence>
<keyword evidence="6 10" id="KW-0255">Endonuclease</keyword>
<feature type="region of interest" description="Disordered" evidence="11">
    <location>
        <begin position="519"/>
        <end position="541"/>
    </location>
</feature>
<evidence type="ECO:0000256" key="7">
    <source>
        <dbReference type="ARBA" id="ARBA00022801"/>
    </source>
</evidence>
<evidence type="ECO:0000313" key="13">
    <source>
        <dbReference type="EMBL" id="ODQ57911.1"/>
    </source>
</evidence>
<gene>
    <name evidence="13" type="ORF">WICANDRAFT_17169</name>
</gene>
<dbReference type="Proteomes" id="UP000094112">
    <property type="component" value="Unassembled WGS sequence"/>
</dbReference>
<accession>A0A1E3NXJ6</accession>
<dbReference type="SUPFAM" id="SSF48403">
    <property type="entry name" value="Ankyrin repeat"/>
    <property type="match status" value="1"/>
</dbReference>
<comment type="domain">
    <text evidence="10">The VLRF1 domain mediates binding to the 60S ribosomal subunit.</text>
</comment>
<comment type="subcellular location">
    <subcellularLocation>
        <location evidence="1">Cytoplasm</location>
    </subcellularLocation>
</comment>
<proteinExistence type="inferred from homology"/>
<keyword evidence="7 10" id="KW-0378">Hydrolase</keyword>
<reference evidence="13 14" key="1">
    <citation type="journal article" date="2016" name="Proc. Natl. Acad. Sci. U.S.A.">
        <title>Comparative genomics of biotechnologically important yeasts.</title>
        <authorList>
            <person name="Riley R."/>
            <person name="Haridas S."/>
            <person name="Wolfe K.H."/>
            <person name="Lopes M.R."/>
            <person name="Hittinger C.T."/>
            <person name="Goeker M."/>
            <person name="Salamov A.A."/>
            <person name="Wisecaver J.H."/>
            <person name="Long T.M."/>
            <person name="Calvey C.H."/>
            <person name="Aerts A.L."/>
            <person name="Barry K.W."/>
            <person name="Choi C."/>
            <person name="Clum A."/>
            <person name="Coughlan A.Y."/>
            <person name="Deshpande S."/>
            <person name="Douglass A.P."/>
            <person name="Hanson S.J."/>
            <person name="Klenk H.-P."/>
            <person name="LaButti K.M."/>
            <person name="Lapidus A."/>
            <person name="Lindquist E.A."/>
            <person name="Lipzen A.M."/>
            <person name="Meier-Kolthoff J.P."/>
            <person name="Ohm R.A."/>
            <person name="Otillar R.P."/>
            <person name="Pangilinan J.L."/>
            <person name="Peng Y."/>
            <person name="Rokas A."/>
            <person name="Rosa C.A."/>
            <person name="Scheuner C."/>
            <person name="Sibirny A.A."/>
            <person name="Slot J.C."/>
            <person name="Stielow J.B."/>
            <person name="Sun H."/>
            <person name="Kurtzman C.P."/>
            <person name="Blackwell M."/>
            <person name="Grigoriev I.V."/>
            <person name="Jeffries T.W."/>
        </authorList>
    </citation>
    <scope>NUCLEOTIDE SEQUENCE [LARGE SCALE GENOMIC DNA]</scope>
    <source>
        <strain evidence="14">ATCC 58044 / CBS 1984 / NCYC 433 / NRRL Y-366-8</strain>
    </source>
</reference>
<dbReference type="InterPro" id="IPR041175">
    <property type="entry name" value="VLRF1/Vms1"/>
</dbReference>